<dbReference type="EMBL" id="MHCH01000057">
    <property type="protein sequence ID" value="OGY15898.1"/>
    <property type="molecule type" value="Genomic_DNA"/>
</dbReference>
<gene>
    <name evidence="1" type="ORF">A2784_04345</name>
</gene>
<accession>A0A1G1VKF3</accession>
<evidence type="ECO:0000313" key="1">
    <source>
        <dbReference type="EMBL" id="OGY15898.1"/>
    </source>
</evidence>
<comment type="caution">
    <text evidence="1">The sequence shown here is derived from an EMBL/GenBank/DDBJ whole genome shotgun (WGS) entry which is preliminary data.</text>
</comment>
<name>A0A1G1VKF3_9BACT</name>
<organism evidence="1 2">
    <name type="scientific">Candidatus Chisholmbacteria bacterium RIFCSPHIGHO2_01_FULL_48_12</name>
    <dbReference type="NCBI Taxonomy" id="1797589"/>
    <lineage>
        <taxon>Bacteria</taxon>
        <taxon>Candidatus Chisholmiibacteriota</taxon>
    </lineage>
</organism>
<reference evidence="1 2" key="1">
    <citation type="journal article" date="2016" name="Nat. Commun.">
        <title>Thousands of microbial genomes shed light on interconnected biogeochemical processes in an aquifer system.</title>
        <authorList>
            <person name="Anantharaman K."/>
            <person name="Brown C.T."/>
            <person name="Hug L.A."/>
            <person name="Sharon I."/>
            <person name="Castelle C.J."/>
            <person name="Probst A.J."/>
            <person name="Thomas B.C."/>
            <person name="Singh A."/>
            <person name="Wilkins M.J."/>
            <person name="Karaoz U."/>
            <person name="Brodie E.L."/>
            <person name="Williams K.H."/>
            <person name="Hubbard S.S."/>
            <person name="Banfield J.F."/>
        </authorList>
    </citation>
    <scope>NUCLEOTIDE SEQUENCE [LARGE SCALE GENOMIC DNA]</scope>
</reference>
<dbReference type="STRING" id="1797589.A2784_04345"/>
<evidence type="ECO:0000313" key="2">
    <source>
        <dbReference type="Proteomes" id="UP000177324"/>
    </source>
</evidence>
<protein>
    <submittedName>
        <fullName evidence="1">Uncharacterized protein</fullName>
    </submittedName>
</protein>
<proteinExistence type="predicted"/>
<sequence>MSCYTILIQVQGFDNPVTRDYATSKVLAKALLGIYFPETLQRLVYATPIDRQIESFVGTIKEIEGALKLNTKEVAALVDKLSKVGIVFQSLPAGVVEVLPGSGELVQASRKEMVVGLPTKEGQREIKLVVEGNSQEEILTGLARQLDENGVISGTEFTLRVPISVPDAVPTEVVLRLRYERQQAEVPAERSGTIKPETLAKRVDERIDPKTDCLSSAGNLFPVYAAEPGGGGKPCPVWERLVVKVVEKGEKAMWDLIKWGGILIGVGGGRNVNVGIQTVGCEGKGISAQWYNPHNAFEFKRGFTHGNRRVDAGDFKVFLDWDMIGETRVESNEPLDWWDESSYSDRWLEGEMFIDSMSALALLEFSPRPGSSGTYWSKRLFDYERPAENKAVSFCWDKGKLYVRD</sequence>
<dbReference type="AlphaFoldDB" id="A0A1G1VKF3"/>
<dbReference type="Proteomes" id="UP000177324">
    <property type="component" value="Unassembled WGS sequence"/>
</dbReference>